<dbReference type="EMBL" id="FAOO01000005">
    <property type="protein sequence ID" value="CUU04143.1"/>
    <property type="molecule type" value="Genomic_DNA"/>
</dbReference>
<feature type="transmembrane region" description="Helical" evidence="8">
    <location>
        <begin position="235"/>
        <end position="257"/>
    </location>
</feature>
<sequence>MKQSQGKRHRILKFYTLAIYFFLYLPILILVLLSFNKSRWTTIWEGFTFQWYLKLFKNELLLNSAKNSLIIATISTLISTVFGTLGAIALRKINFKIRESFKLLVYLPIVIPEIVLAGALLSFFGFVKITLGFTTVIIAHIVFSISYVILIVLARLQNIEKEIEESALDLGANEFEVIKRVTIPLLLPAITSSALIVFTLSIDDYVITSFVAGVSSTTLPLQIYSMLRTSITPEVNAISTIMLITTTIAIFLSQRLLKEK</sequence>
<dbReference type="GO" id="GO:0005886">
    <property type="term" value="C:plasma membrane"/>
    <property type="evidence" value="ECO:0007669"/>
    <property type="project" value="UniProtKB-SubCell"/>
</dbReference>
<name>A0A0S4N1S6_9BACT</name>
<feature type="transmembrane region" description="Helical" evidence="8">
    <location>
        <begin position="205"/>
        <end position="223"/>
    </location>
</feature>
<keyword evidence="5 8" id="KW-0812">Transmembrane</keyword>
<dbReference type="SUPFAM" id="SSF161098">
    <property type="entry name" value="MetI-like"/>
    <property type="match status" value="1"/>
</dbReference>
<dbReference type="PROSITE" id="PS50928">
    <property type="entry name" value="ABC_TM1"/>
    <property type="match status" value="1"/>
</dbReference>
<keyword evidence="6 8" id="KW-1133">Transmembrane helix</keyword>
<comment type="subcellular location">
    <subcellularLocation>
        <location evidence="1 8">Cell membrane</location>
        <topology evidence="1 8">Multi-pass membrane protein</topology>
    </subcellularLocation>
</comment>
<dbReference type="RefSeq" id="WP_140944679.1">
    <property type="nucleotide sequence ID" value="NZ_FAOO01000005.1"/>
</dbReference>
<dbReference type="GO" id="GO:0055085">
    <property type="term" value="P:transmembrane transport"/>
    <property type="evidence" value="ECO:0007669"/>
    <property type="project" value="InterPro"/>
</dbReference>
<keyword evidence="4" id="KW-1003">Cell membrane</keyword>
<feature type="transmembrane region" description="Helical" evidence="8">
    <location>
        <begin position="12"/>
        <end position="35"/>
    </location>
</feature>
<dbReference type="STRING" id="1643428.GCA_001442855_00886"/>
<accession>A0A0S4N1S6</accession>
<dbReference type="Gene3D" id="1.10.3720.10">
    <property type="entry name" value="MetI-like"/>
    <property type="match status" value="1"/>
</dbReference>
<evidence type="ECO:0000256" key="4">
    <source>
        <dbReference type="ARBA" id="ARBA00022475"/>
    </source>
</evidence>
<evidence type="ECO:0000256" key="8">
    <source>
        <dbReference type="RuleBase" id="RU363032"/>
    </source>
</evidence>
<protein>
    <submittedName>
        <fullName evidence="10">Spermidine/putrescine transport system permease protein</fullName>
    </submittedName>
</protein>
<dbReference type="InterPro" id="IPR035906">
    <property type="entry name" value="MetI-like_sf"/>
</dbReference>
<proteinExistence type="inferred from homology"/>
<feature type="transmembrane region" description="Helical" evidence="8">
    <location>
        <begin position="69"/>
        <end position="91"/>
    </location>
</feature>
<evidence type="ECO:0000313" key="11">
    <source>
        <dbReference type="Proteomes" id="UP000320623"/>
    </source>
</evidence>
<evidence type="ECO:0000259" key="9">
    <source>
        <dbReference type="PROSITE" id="PS50928"/>
    </source>
</evidence>
<feature type="transmembrane region" description="Helical" evidence="8">
    <location>
        <begin position="103"/>
        <end position="127"/>
    </location>
</feature>
<dbReference type="Proteomes" id="UP000320623">
    <property type="component" value="Unassembled WGS sequence"/>
</dbReference>
<keyword evidence="3 8" id="KW-0813">Transport</keyword>
<dbReference type="PANTHER" id="PTHR43848">
    <property type="entry name" value="PUTRESCINE TRANSPORT SYSTEM PERMEASE PROTEIN POTI"/>
    <property type="match status" value="1"/>
</dbReference>
<reference evidence="11" key="1">
    <citation type="submission" date="2015-11" db="EMBL/GenBank/DDBJ databases">
        <authorList>
            <person name="Varghese N."/>
        </authorList>
    </citation>
    <scope>NUCLEOTIDE SEQUENCE [LARGE SCALE GENOMIC DNA]</scope>
</reference>
<organism evidence="10 11">
    <name type="scientific">Candidatus Thermokryptus mobilis</name>
    <dbReference type="NCBI Taxonomy" id="1643428"/>
    <lineage>
        <taxon>Bacteria</taxon>
        <taxon>Pseudomonadati</taxon>
        <taxon>Candidatus Kryptoniota</taxon>
        <taxon>Candidatus Thermokryptus</taxon>
    </lineage>
</organism>
<dbReference type="PANTHER" id="PTHR43848:SF2">
    <property type="entry name" value="PUTRESCINE TRANSPORT SYSTEM PERMEASE PROTEIN POTI"/>
    <property type="match status" value="1"/>
</dbReference>
<dbReference type="Pfam" id="PF00528">
    <property type="entry name" value="BPD_transp_1"/>
    <property type="match status" value="1"/>
</dbReference>
<gene>
    <name evidence="10" type="ORF">JGI1_00909</name>
</gene>
<evidence type="ECO:0000256" key="6">
    <source>
        <dbReference type="ARBA" id="ARBA00022989"/>
    </source>
</evidence>
<dbReference type="CDD" id="cd06261">
    <property type="entry name" value="TM_PBP2"/>
    <property type="match status" value="1"/>
</dbReference>
<evidence type="ECO:0000313" key="10">
    <source>
        <dbReference type="EMBL" id="CUU04143.1"/>
    </source>
</evidence>
<evidence type="ECO:0000256" key="5">
    <source>
        <dbReference type="ARBA" id="ARBA00022692"/>
    </source>
</evidence>
<keyword evidence="7 8" id="KW-0472">Membrane</keyword>
<evidence type="ECO:0000256" key="1">
    <source>
        <dbReference type="ARBA" id="ARBA00004651"/>
    </source>
</evidence>
<keyword evidence="11" id="KW-1185">Reference proteome</keyword>
<evidence type="ECO:0000256" key="2">
    <source>
        <dbReference type="ARBA" id="ARBA00007069"/>
    </source>
</evidence>
<dbReference type="InterPro" id="IPR000515">
    <property type="entry name" value="MetI-like"/>
</dbReference>
<dbReference type="InterPro" id="IPR051789">
    <property type="entry name" value="Bact_Polyamine_Transport"/>
</dbReference>
<evidence type="ECO:0000256" key="3">
    <source>
        <dbReference type="ARBA" id="ARBA00022448"/>
    </source>
</evidence>
<dbReference type="OrthoDB" id="9782004at2"/>
<feature type="transmembrane region" description="Helical" evidence="8">
    <location>
        <begin position="177"/>
        <end position="199"/>
    </location>
</feature>
<dbReference type="AlphaFoldDB" id="A0A0S4N1S6"/>
<feature type="transmembrane region" description="Helical" evidence="8">
    <location>
        <begin position="133"/>
        <end position="156"/>
    </location>
</feature>
<feature type="domain" description="ABC transmembrane type-1" evidence="9">
    <location>
        <begin position="65"/>
        <end position="253"/>
    </location>
</feature>
<comment type="similarity">
    <text evidence="2">Belongs to the binding-protein-dependent transport system permease family. CysTW subfamily.</text>
</comment>
<evidence type="ECO:0000256" key="7">
    <source>
        <dbReference type="ARBA" id="ARBA00023136"/>
    </source>
</evidence>